<dbReference type="SUPFAM" id="SSF58104">
    <property type="entry name" value="Methyl-accepting chemotaxis protein (MCP) signaling domain"/>
    <property type="match status" value="1"/>
</dbReference>
<evidence type="ECO:0000256" key="3">
    <source>
        <dbReference type="ARBA" id="ARBA00022481"/>
    </source>
</evidence>
<dbReference type="PROSITE" id="PS50111">
    <property type="entry name" value="CHEMOTAXIS_TRANSDUC_2"/>
    <property type="match status" value="1"/>
</dbReference>
<comment type="subcellular location">
    <subcellularLocation>
        <location evidence="1">Cell membrane</location>
        <topology evidence="1">Multi-pass membrane protein</topology>
    </subcellularLocation>
</comment>
<dbReference type="AlphaFoldDB" id="A0A3S0YHI5"/>
<evidence type="ECO:0000256" key="10">
    <source>
        <dbReference type="SAM" id="Phobius"/>
    </source>
</evidence>
<dbReference type="PANTHER" id="PTHR43531">
    <property type="entry name" value="PROTEIN ICFG"/>
    <property type="match status" value="1"/>
</dbReference>
<evidence type="ECO:0000256" key="9">
    <source>
        <dbReference type="PROSITE-ProRule" id="PRU00284"/>
    </source>
</evidence>
<comment type="caution">
    <text evidence="14">The sequence shown here is derived from an EMBL/GenBank/DDBJ whole genome shotgun (WGS) entry which is preliminary data.</text>
</comment>
<dbReference type="EMBL" id="RZHD01000011">
    <property type="protein sequence ID" value="RUR43271.1"/>
    <property type="molecule type" value="Genomic_DNA"/>
</dbReference>
<feature type="domain" description="Methyl-accepting transducer" evidence="11">
    <location>
        <begin position="298"/>
        <end position="527"/>
    </location>
</feature>
<dbReference type="GO" id="GO:0005886">
    <property type="term" value="C:plasma membrane"/>
    <property type="evidence" value="ECO:0007669"/>
    <property type="project" value="UniProtKB-SubCell"/>
</dbReference>
<reference evidence="14 15" key="1">
    <citation type="submission" date="2018-12" db="EMBL/GenBank/DDBJ databases">
        <title>three novel Halomonas strain isolated from plants.</title>
        <authorList>
            <person name="Sun C."/>
        </authorList>
    </citation>
    <scope>NUCLEOTIDE SEQUENCE [LARGE SCALE GENOMIC DNA]</scope>
    <source>
        <strain evidence="14 15">RC</strain>
    </source>
</reference>
<evidence type="ECO:0000256" key="2">
    <source>
        <dbReference type="ARBA" id="ARBA00022475"/>
    </source>
</evidence>
<proteinExistence type="inferred from homology"/>
<sequence>MSTITPYTPVALTKQSVTESPSIQSKQGLAALSLRRQRLIGVAVLWLILAIMIVVNAWQSRALLYHEREQRMVTAVDIAISTLEHFDELAQQGEMTQEEAQTLAFETIRDVRFGEENNYLFALTGDLKMLAHPSRARGDDLSNVTDPQGTLIFQSILDSARVTGSGFTEYYSNFARGNDAMPLVRTYTEAYAPWNVYVASGVFMGDISHTIMSQLVKSIMVGLLAGVLVTLAFWGMISLILRRLGGEPSYAAGVVGRIAQGDLTAEVKLSANDTSSLLYDIQQMRDKLHATMQEIHTTSAAVDQNSGDIAAGNQELSSRTEQQAAALQQTSASMEEVTATVRQNAENVEQAKELVRSAGETSQVGQQAIGKAVTSMQEISAEAAKISDIVTLIDSIAFQTNILALNASVEAARAGEHGRGFAVVAGEVRQLANRSATAAHEIKTLINTSNAQVDNGSSLVTTAKERMQHIDQQIQRINDLFADITAATHEQTQGIEQINVAIAQLDQSTQDNASMVQQTADSAHDLKQRSQSLNGIVNHFTLN</sequence>
<evidence type="ECO:0000256" key="1">
    <source>
        <dbReference type="ARBA" id="ARBA00004651"/>
    </source>
</evidence>
<dbReference type="InterPro" id="IPR051310">
    <property type="entry name" value="MCP_chemotaxis"/>
</dbReference>
<dbReference type="GO" id="GO:0007165">
    <property type="term" value="P:signal transduction"/>
    <property type="evidence" value="ECO:0007669"/>
    <property type="project" value="UniProtKB-KW"/>
</dbReference>
<gene>
    <name evidence="14" type="ORF">ELY37_19155</name>
</gene>
<dbReference type="InterPro" id="IPR033480">
    <property type="entry name" value="sCache_2"/>
</dbReference>
<dbReference type="PROSITE" id="PS50192">
    <property type="entry name" value="T_SNARE"/>
    <property type="match status" value="1"/>
</dbReference>
<evidence type="ECO:0000256" key="4">
    <source>
        <dbReference type="ARBA" id="ARBA00022692"/>
    </source>
</evidence>
<evidence type="ECO:0000256" key="5">
    <source>
        <dbReference type="ARBA" id="ARBA00022989"/>
    </source>
</evidence>
<dbReference type="GO" id="GO:0004888">
    <property type="term" value="F:transmembrane signaling receptor activity"/>
    <property type="evidence" value="ECO:0007669"/>
    <property type="project" value="TreeGrafter"/>
</dbReference>
<evidence type="ECO:0000259" key="13">
    <source>
        <dbReference type="PROSITE" id="PS50885"/>
    </source>
</evidence>
<dbReference type="SMART" id="SM01049">
    <property type="entry name" value="Cache_2"/>
    <property type="match status" value="1"/>
</dbReference>
<evidence type="ECO:0000256" key="6">
    <source>
        <dbReference type="ARBA" id="ARBA00023136"/>
    </source>
</evidence>
<dbReference type="InterPro" id="IPR000727">
    <property type="entry name" value="T_SNARE_dom"/>
</dbReference>
<dbReference type="Gene3D" id="3.30.450.20">
    <property type="entry name" value="PAS domain"/>
    <property type="match status" value="1"/>
</dbReference>
<keyword evidence="7 9" id="KW-0807">Transducer</keyword>
<dbReference type="SMART" id="SM00283">
    <property type="entry name" value="MA"/>
    <property type="match status" value="1"/>
</dbReference>
<evidence type="ECO:0000259" key="11">
    <source>
        <dbReference type="PROSITE" id="PS50111"/>
    </source>
</evidence>
<dbReference type="Pfam" id="PF17200">
    <property type="entry name" value="sCache_2"/>
    <property type="match status" value="1"/>
</dbReference>
<keyword evidence="5 10" id="KW-1133">Transmembrane helix</keyword>
<dbReference type="CDD" id="cd11386">
    <property type="entry name" value="MCP_signal"/>
    <property type="match status" value="1"/>
</dbReference>
<keyword evidence="2" id="KW-1003">Cell membrane</keyword>
<name>A0A3S0YHI5_9GAMM</name>
<keyword evidence="3" id="KW-0488">Methylation</keyword>
<organism evidence="14 15">
    <name type="scientific">Vreelandella populi</name>
    <dbReference type="NCBI Taxonomy" id="2498858"/>
    <lineage>
        <taxon>Bacteria</taxon>
        <taxon>Pseudomonadati</taxon>
        <taxon>Pseudomonadota</taxon>
        <taxon>Gammaproteobacteria</taxon>
        <taxon>Oceanospirillales</taxon>
        <taxon>Halomonadaceae</taxon>
        <taxon>Vreelandella</taxon>
    </lineage>
</organism>
<evidence type="ECO:0000259" key="12">
    <source>
        <dbReference type="PROSITE" id="PS50192"/>
    </source>
</evidence>
<dbReference type="Proteomes" id="UP000286912">
    <property type="component" value="Unassembled WGS sequence"/>
</dbReference>
<keyword evidence="6 10" id="KW-0472">Membrane</keyword>
<dbReference type="Pfam" id="PF00015">
    <property type="entry name" value="MCPsignal"/>
    <property type="match status" value="1"/>
</dbReference>
<dbReference type="PROSITE" id="PS50885">
    <property type="entry name" value="HAMP"/>
    <property type="match status" value="1"/>
</dbReference>
<dbReference type="PANTHER" id="PTHR43531:SF14">
    <property type="entry name" value="METHYL-ACCEPTING CHEMOTAXIS PROTEIN I-RELATED"/>
    <property type="match status" value="1"/>
</dbReference>
<protein>
    <submittedName>
        <fullName evidence="14">Chemotaxis protein</fullName>
    </submittedName>
</protein>
<evidence type="ECO:0000313" key="14">
    <source>
        <dbReference type="EMBL" id="RUR43271.1"/>
    </source>
</evidence>
<dbReference type="InterPro" id="IPR003660">
    <property type="entry name" value="HAMP_dom"/>
</dbReference>
<comment type="similarity">
    <text evidence="8">Belongs to the methyl-accepting chemotaxis (MCP) protein family.</text>
</comment>
<feature type="transmembrane region" description="Helical" evidence="10">
    <location>
        <begin position="219"/>
        <end position="241"/>
    </location>
</feature>
<dbReference type="InterPro" id="IPR004089">
    <property type="entry name" value="MCPsignal_dom"/>
</dbReference>
<dbReference type="Gene3D" id="1.10.287.950">
    <property type="entry name" value="Methyl-accepting chemotaxis protein"/>
    <property type="match status" value="1"/>
</dbReference>
<accession>A0A3S0YHI5</accession>
<evidence type="ECO:0000256" key="8">
    <source>
        <dbReference type="ARBA" id="ARBA00029447"/>
    </source>
</evidence>
<feature type="domain" description="HAMP" evidence="13">
    <location>
        <begin position="252"/>
        <end position="293"/>
    </location>
</feature>
<evidence type="ECO:0000313" key="15">
    <source>
        <dbReference type="Proteomes" id="UP000286912"/>
    </source>
</evidence>
<keyword evidence="4 10" id="KW-0812">Transmembrane</keyword>
<feature type="domain" description="T-SNARE coiled-coil homology" evidence="12">
    <location>
        <begin position="457"/>
        <end position="519"/>
    </location>
</feature>
<keyword evidence="15" id="KW-1185">Reference proteome</keyword>
<dbReference type="RefSeq" id="WP_126951849.1">
    <property type="nucleotide sequence ID" value="NZ_RZHD01000011.1"/>
</dbReference>
<dbReference type="OrthoDB" id="2489132at2"/>
<feature type="transmembrane region" description="Helical" evidence="10">
    <location>
        <begin position="39"/>
        <end position="58"/>
    </location>
</feature>
<dbReference type="FunFam" id="1.10.287.950:FF:000001">
    <property type="entry name" value="Methyl-accepting chemotaxis sensory transducer"/>
    <property type="match status" value="1"/>
</dbReference>
<evidence type="ECO:0000256" key="7">
    <source>
        <dbReference type="ARBA" id="ARBA00023224"/>
    </source>
</evidence>
<dbReference type="GO" id="GO:0006935">
    <property type="term" value="P:chemotaxis"/>
    <property type="evidence" value="ECO:0007669"/>
    <property type="project" value="TreeGrafter"/>
</dbReference>